<dbReference type="PRINTS" id="PR00007">
    <property type="entry name" value="COMPLEMNTC1Q"/>
</dbReference>
<evidence type="ECO:0000256" key="1">
    <source>
        <dbReference type="ARBA" id="ARBA00004613"/>
    </source>
</evidence>
<keyword evidence="2" id="KW-0964">Secreted</keyword>
<feature type="chain" id="PRO_5036461202" description="C1q domain-containing protein" evidence="6">
    <location>
        <begin position="22"/>
        <end position="358"/>
    </location>
</feature>
<evidence type="ECO:0000256" key="2">
    <source>
        <dbReference type="ARBA" id="ARBA00022525"/>
    </source>
</evidence>
<protein>
    <recommendedName>
        <fullName evidence="7">C1q domain-containing protein</fullName>
    </recommendedName>
</protein>
<accession>A0A8W8J744</accession>
<feature type="region of interest" description="Disordered" evidence="5">
    <location>
        <begin position="162"/>
        <end position="186"/>
    </location>
</feature>
<dbReference type="InterPro" id="IPR008983">
    <property type="entry name" value="Tumour_necrosis_fac-like_dom"/>
</dbReference>
<proteinExistence type="predicted"/>
<feature type="coiled-coil region" evidence="4">
    <location>
        <begin position="25"/>
        <end position="94"/>
    </location>
</feature>
<evidence type="ECO:0000256" key="4">
    <source>
        <dbReference type="SAM" id="Coils"/>
    </source>
</evidence>
<feature type="signal peptide" evidence="6">
    <location>
        <begin position="1"/>
        <end position="21"/>
    </location>
</feature>
<dbReference type="SUPFAM" id="SSF49842">
    <property type="entry name" value="TNF-like"/>
    <property type="match status" value="1"/>
</dbReference>
<dbReference type="OrthoDB" id="6151356at2759"/>
<dbReference type="Gene3D" id="2.60.120.40">
    <property type="match status" value="1"/>
</dbReference>
<evidence type="ECO:0000256" key="6">
    <source>
        <dbReference type="SAM" id="SignalP"/>
    </source>
</evidence>
<name>A0A8W8J744_MAGGI</name>
<comment type="subcellular location">
    <subcellularLocation>
        <location evidence="1">Secreted</location>
    </subcellularLocation>
</comment>
<dbReference type="GO" id="GO:0005576">
    <property type="term" value="C:extracellular region"/>
    <property type="evidence" value="ECO:0007669"/>
    <property type="project" value="UniProtKB-SubCell"/>
</dbReference>
<keyword evidence="4" id="KW-0175">Coiled coil</keyword>
<evidence type="ECO:0000313" key="9">
    <source>
        <dbReference type="Proteomes" id="UP000005408"/>
    </source>
</evidence>
<dbReference type="PROSITE" id="PS50871">
    <property type="entry name" value="C1Q"/>
    <property type="match status" value="1"/>
</dbReference>
<dbReference type="EnsemblMetazoa" id="G17575.1">
    <property type="protein sequence ID" value="G17575.1:cds"/>
    <property type="gene ID" value="G17575"/>
</dbReference>
<evidence type="ECO:0000259" key="7">
    <source>
        <dbReference type="PROSITE" id="PS50871"/>
    </source>
</evidence>
<dbReference type="InterPro" id="IPR001073">
    <property type="entry name" value="C1q_dom"/>
</dbReference>
<organism evidence="8 9">
    <name type="scientific">Magallana gigas</name>
    <name type="common">Pacific oyster</name>
    <name type="synonym">Crassostrea gigas</name>
    <dbReference type="NCBI Taxonomy" id="29159"/>
    <lineage>
        <taxon>Eukaryota</taxon>
        <taxon>Metazoa</taxon>
        <taxon>Spiralia</taxon>
        <taxon>Lophotrochozoa</taxon>
        <taxon>Mollusca</taxon>
        <taxon>Bivalvia</taxon>
        <taxon>Autobranchia</taxon>
        <taxon>Pteriomorphia</taxon>
        <taxon>Ostreida</taxon>
        <taxon>Ostreoidea</taxon>
        <taxon>Ostreidae</taxon>
        <taxon>Magallana</taxon>
    </lineage>
</organism>
<evidence type="ECO:0000256" key="5">
    <source>
        <dbReference type="SAM" id="MobiDB-lite"/>
    </source>
</evidence>
<dbReference type="Proteomes" id="UP000005408">
    <property type="component" value="Unassembled WGS sequence"/>
</dbReference>
<evidence type="ECO:0000256" key="3">
    <source>
        <dbReference type="ARBA" id="ARBA00022729"/>
    </source>
</evidence>
<keyword evidence="9" id="KW-1185">Reference proteome</keyword>
<dbReference type="Pfam" id="PF00386">
    <property type="entry name" value="C1q"/>
    <property type="match status" value="1"/>
</dbReference>
<evidence type="ECO:0000313" key="8">
    <source>
        <dbReference type="EnsemblMetazoa" id="G17575.1:cds"/>
    </source>
</evidence>
<feature type="compositionally biased region" description="Polar residues" evidence="5">
    <location>
        <begin position="174"/>
        <end position="185"/>
    </location>
</feature>
<sequence length="358" mass="40595">MKITKKSLLLFIILFYSVCFAVSTQSDTKDDIRELARRLEMLEHKFVQEQHRGHNPSYPSISHGFINGGEGNTIRILQHRLQILEDKLFQYEKHFDETKHYNKRIQSLEVTVQELSNIVKKQSDCTKSTERVKTMIFNQHNTVPELRKKKLQKKKSAIFPLGKNNTKQDENTTVEETSGANQNKTSDARYIRSTDSERYIRKSNFYKKRLLLPIATTTPYPTPVAKIVAFYAYMSATIPSITGQITLVFDVSKTNDGNGYHPSTGVFIAPETGVYVFTWTMREASNCRHSTQLMVNNAEIGITHLHSVSGGDFVGTGVVVTHVNAGDDVYVRTHASWNDCNIFSDIGGRSSFAGWKLS</sequence>
<dbReference type="PANTHER" id="PTHR22923:SF116">
    <property type="entry name" value="C1Q DOMAIN-CONTAINING PROTEIN"/>
    <property type="match status" value="1"/>
</dbReference>
<keyword evidence="3 6" id="KW-0732">Signal</keyword>
<dbReference type="SMART" id="SM00110">
    <property type="entry name" value="C1Q"/>
    <property type="match status" value="1"/>
</dbReference>
<feature type="domain" description="C1q" evidence="7">
    <location>
        <begin position="223"/>
        <end position="358"/>
    </location>
</feature>
<reference evidence="8" key="1">
    <citation type="submission" date="2022-08" db="UniProtKB">
        <authorList>
            <consortium name="EnsemblMetazoa"/>
        </authorList>
    </citation>
    <scope>IDENTIFICATION</scope>
    <source>
        <strain evidence="8">05x7-T-G4-1.051#20</strain>
    </source>
</reference>
<dbReference type="InterPro" id="IPR050822">
    <property type="entry name" value="Cerebellin_Synaptic_Org"/>
</dbReference>
<dbReference type="PANTHER" id="PTHR22923">
    <property type="entry name" value="CEREBELLIN-RELATED"/>
    <property type="match status" value="1"/>
</dbReference>
<dbReference type="AlphaFoldDB" id="A0A8W8J744"/>